<keyword evidence="5" id="KW-1185">Reference proteome</keyword>
<dbReference type="AlphaFoldDB" id="A0A5C6RPX9"/>
<keyword evidence="1" id="KW-0812">Transmembrane</keyword>
<dbReference type="PANTHER" id="PTHR40763">
    <property type="entry name" value="MEMBRANE PROTEIN-RELATED"/>
    <property type="match status" value="1"/>
</dbReference>
<evidence type="ECO:0000256" key="1">
    <source>
        <dbReference type="SAM" id="Phobius"/>
    </source>
</evidence>
<gene>
    <name evidence="4" type="ORF">FRY74_12235</name>
</gene>
<evidence type="ECO:0000313" key="4">
    <source>
        <dbReference type="EMBL" id="TXB64014.1"/>
    </source>
</evidence>
<dbReference type="Pfam" id="PF09922">
    <property type="entry name" value="LiaF-like_C"/>
    <property type="match status" value="1"/>
</dbReference>
<dbReference type="Proteomes" id="UP000321721">
    <property type="component" value="Unassembled WGS sequence"/>
</dbReference>
<protein>
    <recommendedName>
        <fullName evidence="6">Cell wall-active antibiotics response LiaF-like C-terminal domain-containing protein</fullName>
    </recommendedName>
</protein>
<feature type="domain" description="LiaF transmembrane" evidence="3">
    <location>
        <begin position="17"/>
        <end position="114"/>
    </location>
</feature>
<feature type="transmembrane region" description="Helical" evidence="1">
    <location>
        <begin position="16"/>
        <end position="34"/>
    </location>
</feature>
<keyword evidence="1" id="KW-0472">Membrane</keyword>
<dbReference type="Pfam" id="PF22570">
    <property type="entry name" value="LiaF-TM"/>
    <property type="match status" value="1"/>
</dbReference>
<organism evidence="4 5">
    <name type="scientific">Vicingus serpentipes</name>
    <dbReference type="NCBI Taxonomy" id="1926625"/>
    <lineage>
        <taxon>Bacteria</taxon>
        <taxon>Pseudomonadati</taxon>
        <taxon>Bacteroidota</taxon>
        <taxon>Flavobacteriia</taxon>
        <taxon>Flavobacteriales</taxon>
        <taxon>Vicingaceae</taxon>
        <taxon>Vicingus</taxon>
    </lineage>
</organism>
<dbReference type="InterPro" id="IPR024425">
    <property type="entry name" value="LiaF-like_C"/>
</dbReference>
<dbReference type="RefSeq" id="WP_147102011.1">
    <property type="nucleotide sequence ID" value="NZ_VOOS01000006.1"/>
</dbReference>
<feature type="transmembrane region" description="Helical" evidence="1">
    <location>
        <begin position="40"/>
        <end position="61"/>
    </location>
</feature>
<evidence type="ECO:0000313" key="5">
    <source>
        <dbReference type="Proteomes" id="UP000321721"/>
    </source>
</evidence>
<dbReference type="EMBL" id="VOOS01000006">
    <property type="protein sequence ID" value="TXB64014.1"/>
    <property type="molecule type" value="Genomic_DNA"/>
</dbReference>
<dbReference type="PANTHER" id="PTHR40763:SF5">
    <property type="entry name" value="MEMBRANE PROTEIN"/>
    <property type="match status" value="1"/>
</dbReference>
<evidence type="ECO:0000259" key="2">
    <source>
        <dbReference type="Pfam" id="PF09922"/>
    </source>
</evidence>
<proteinExistence type="predicted"/>
<dbReference type="InterPro" id="IPR054331">
    <property type="entry name" value="LiaF_TM"/>
</dbReference>
<name>A0A5C6RPX9_9FLAO</name>
<feature type="transmembrane region" description="Helical" evidence="1">
    <location>
        <begin position="68"/>
        <end position="85"/>
    </location>
</feature>
<evidence type="ECO:0008006" key="6">
    <source>
        <dbReference type="Google" id="ProtNLM"/>
    </source>
</evidence>
<dbReference type="OrthoDB" id="129627at2"/>
<sequence length="234" mass="25884">MNIEEKEHEFKSKKRSIVGIIFIIVGAVLIAKKLDIIPSSVSHIIISWQMLLIAIGTANILSKQNYRSGLILITIGTFFILPKIFDIPFEVRNMFWPAIFVVIGVLMLTIKNRHHFPKNLGVSDNFIDLFTFMGGGKRKITSDNFMGGKVTSIFGGSELDLTGAKIQNQECVIDVFTMFGGSEIVVPNDWDVRVDVTSIFGGFDDKRGPVVGDVKNVLIIKGVNIFGGGEVKSY</sequence>
<feature type="transmembrane region" description="Helical" evidence="1">
    <location>
        <begin position="91"/>
        <end position="110"/>
    </location>
</feature>
<keyword evidence="1" id="KW-1133">Transmembrane helix</keyword>
<reference evidence="4 5" key="1">
    <citation type="submission" date="2019-08" db="EMBL/GenBank/DDBJ databases">
        <title>Genome of Vicingus serpentipes NCIMB 15042.</title>
        <authorList>
            <person name="Bowman J.P."/>
        </authorList>
    </citation>
    <scope>NUCLEOTIDE SEQUENCE [LARGE SCALE GENOMIC DNA]</scope>
    <source>
        <strain evidence="4 5">NCIMB 15042</strain>
    </source>
</reference>
<accession>A0A5C6RPX9</accession>
<comment type="caution">
    <text evidence="4">The sequence shown here is derived from an EMBL/GenBank/DDBJ whole genome shotgun (WGS) entry which is preliminary data.</text>
</comment>
<feature type="domain" description="Cell wall-active antibiotics response LiaF-like C-terminal" evidence="2">
    <location>
        <begin position="149"/>
        <end position="203"/>
    </location>
</feature>
<evidence type="ECO:0000259" key="3">
    <source>
        <dbReference type="Pfam" id="PF22570"/>
    </source>
</evidence>